<name>A0A4S3IZH5_9EURO</name>
<dbReference type="VEuPathDB" id="FungiDB:EYZ11_013586"/>
<protein>
    <submittedName>
        <fullName evidence="1">Uncharacterized protein</fullName>
    </submittedName>
</protein>
<evidence type="ECO:0000313" key="1">
    <source>
        <dbReference type="EMBL" id="THC86968.1"/>
    </source>
</evidence>
<gene>
    <name evidence="1" type="ORF">EYZ11_013586</name>
</gene>
<comment type="caution">
    <text evidence="1">The sequence shown here is derived from an EMBL/GenBank/DDBJ whole genome shotgun (WGS) entry which is preliminary data.</text>
</comment>
<evidence type="ECO:0000313" key="2">
    <source>
        <dbReference type="Proteomes" id="UP000308092"/>
    </source>
</evidence>
<dbReference type="AlphaFoldDB" id="A0A4S3IZH5"/>
<dbReference type="Proteomes" id="UP000308092">
    <property type="component" value="Unassembled WGS sequence"/>
</dbReference>
<sequence length="20" mass="2534">MSESNAMIFLNRRFYKFYDT</sequence>
<proteinExistence type="predicted"/>
<accession>A0A4S3IZH5</accession>
<dbReference type="EMBL" id="SOSA01001702">
    <property type="protein sequence ID" value="THC86968.1"/>
    <property type="molecule type" value="Genomic_DNA"/>
</dbReference>
<organism evidence="1 2">
    <name type="scientific">Aspergillus tanneri</name>
    <dbReference type="NCBI Taxonomy" id="1220188"/>
    <lineage>
        <taxon>Eukaryota</taxon>
        <taxon>Fungi</taxon>
        <taxon>Dikarya</taxon>
        <taxon>Ascomycota</taxon>
        <taxon>Pezizomycotina</taxon>
        <taxon>Eurotiomycetes</taxon>
        <taxon>Eurotiomycetidae</taxon>
        <taxon>Eurotiales</taxon>
        <taxon>Aspergillaceae</taxon>
        <taxon>Aspergillus</taxon>
        <taxon>Aspergillus subgen. Circumdati</taxon>
    </lineage>
</organism>
<keyword evidence="2" id="KW-1185">Reference proteome</keyword>
<reference evidence="1 2" key="1">
    <citation type="submission" date="2019-03" db="EMBL/GenBank/DDBJ databases">
        <title>The genome sequence of a newly discovered highly antifungal drug resistant Aspergillus species, Aspergillus tanneri NIH 1004.</title>
        <authorList>
            <person name="Mounaud S."/>
            <person name="Singh I."/>
            <person name="Joardar V."/>
            <person name="Pakala S."/>
            <person name="Pakala S."/>
            <person name="Venepally P."/>
            <person name="Hoover J."/>
            <person name="Nierman W."/>
            <person name="Chung J."/>
            <person name="Losada L."/>
        </authorList>
    </citation>
    <scope>NUCLEOTIDE SEQUENCE [LARGE SCALE GENOMIC DNA]</scope>
    <source>
        <strain evidence="1 2">NIH1004</strain>
    </source>
</reference>